<dbReference type="EMBL" id="PGOL01001684">
    <property type="protein sequence ID" value="PKI55597.1"/>
    <property type="molecule type" value="Genomic_DNA"/>
</dbReference>
<dbReference type="AlphaFoldDB" id="A0A218Y0E9"/>
<feature type="compositionally biased region" description="Low complexity" evidence="1">
    <location>
        <begin position="13"/>
        <end position="22"/>
    </location>
</feature>
<evidence type="ECO:0000313" key="4">
    <source>
        <dbReference type="Proteomes" id="UP000197138"/>
    </source>
</evidence>
<name>A0A218Y0E9_PUNGR</name>
<protein>
    <submittedName>
        <fullName evidence="2">Uncharacterized protein</fullName>
    </submittedName>
</protein>
<evidence type="ECO:0000313" key="3">
    <source>
        <dbReference type="EMBL" id="PKI55597.1"/>
    </source>
</evidence>
<dbReference type="EMBL" id="MTKT01000541">
    <property type="protein sequence ID" value="OWM90763.1"/>
    <property type="molecule type" value="Genomic_DNA"/>
</dbReference>
<proteinExistence type="predicted"/>
<feature type="region of interest" description="Disordered" evidence="1">
    <location>
        <begin position="1"/>
        <end position="22"/>
    </location>
</feature>
<reference evidence="4" key="1">
    <citation type="journal article" date="2017" name="Plant J.">
        <title>The pomegranate (Punica granatum L.) genome and the genomics of punicalagin biosynthesis.</title>
        <authorList>
            <person name="Qin G."/>
            <person name="Xu C."/>
            <person name="Ming R."/>
            <person name="Tang H."/>
            <person name="Guyot R."/>
            <person name="Kramer E.M."/>
            <person name="Hu Y."/>
            <person name="Yi X."/>
            <person name="Qi Y."/>
            <person name="Xu X."/>
            <person name="Gao Z."/>
            <person name="Pan H."/>
            <person name="Jian J."/>
            <person name="Tian Y."/>
            <person name="Yue Z."/>
            <person name="Xu Y."/>
        </authorList>
    </citation>
    <scope>NUCLEOTIDE SEQUENCE [LARGE SCALE GENOMIC DNA]</scope>
    <source>
        <strain evidence="4">cv. Dabenzi</strain>
    </source>
</reference>
<evidence type="ECO:0000313" key="5">
    <source>
        <dbReference type="Proteomes" id="UP000233551"/>
    </source>
</evidence>
<dbReference type="Proteomes" id="UP000233551">
    <property type="component" value="Unassembled WGS sequence"/>
</dbReference>
<comment type="caution">
    <text evidence="2">The sequence shown here is derived from an EMBL/GenBank/DDBJ whole genome shotgun (WGS) entry which is preliminary data.</text>
</comment>
<gene>
    <name evidence="2" type="ORF">CDL15_Pgr020726</name>
    <name evidence="3" type="ORF">CRG98_023990</name>
</gene>
<accession>A0A218Y0E9</accession>
<sequence>MGVRARGLRSSEAPEAAGGAELAPLGNSRLSEFRKLEVENDQVGPLLVEASEDLGQIRRSLEGTRKKWGKADSR</sequence>
<keyword evidence="5" id="KW-1185">Reference proteome</keyword>
<dbReference type="Proteomes" id="UP000197138">
    <property type="component" value="Unassembled WGS sequence"/>
</dbReference>
<organism evidence="2 4">
    <name type="scientific">Punica granatum</name>
    <name type="common">Pomegranate</name>
    <dbReference type="NCBI Taxonomy" id="22663"/>
    <lineage>
        <taxon>Eukaryota</taxon>
        <taxon>Viridiplantae</taxon>
        <taxon>Streptophyta</taxon>
        <taxon>Embryophyta</taxon>
        <taxon>Tracheophyta</taxon>
        <taxon>Spermatophyta</taxon>
        <taxon>Magnoliopsida</taxon>
        <taxon>eudicotyledons</taxon>
        <taxon>Gunneridae</taxon>
        <taxon>Pentapetalae</taxon>
        <taxon>rosids</taxon>
        <taxon>malvids</taxon>
        <taxon>Myrtales</taxon>
        <taxon>Lythraceae</taxon>
        <taxon>Punica</taxon>
    </lineage>
</organism>
<evidence type="ECO:0000256" key="1">
    <source>
        <dbReference type="SAM" id="MobiDB-lite"/>
    </source>
</evidence>
<evidence type="ECO:0000313" key="2">
    <source>
        <dbReference type="EMBL" id="OWM90763.1"/>
    </source>
</evidence>
<reference evidence="3 5" key="3">
    <citation type="submission" date="2017-11" db="EMBL/GenBank/DDBJ databases">
        <title>De-novo sequencing of pomegranate (Punica granatum L.) genome.</title>
        <authorList>
            <person name="Akparov Z."/>
            <person name="Amiraslanov A."/>
            <person name="Hajiyeva S."/>
            <person name="Abbasov M."/>
            <person name="Kaur K."/>
            <person name="Hamwieh A."/>
            <person name="Solovyev V."/>
            <person name="Salamov A."/>
            <person name="Braich B."/>
            <person name="Kosarev P."/>
            <person name="Mahmoud A."/>
            <person name="Hajiyev E."/>
            <person name="Babayeva S."/>
            <person name="Izzatullayeva V."/>
            <person name="Mammadov A."/>
            <person name="Mammadov A."/>
            <person name="Sharifova S."/>
            <person name="Ojaghi J."/>
            <person name="Eynullazada K."/>
            <person name="Bayramov B."/>
            <person name="Abdulazimova A."/>
            <person name="Shahmuradov I."/>
        </authorList>
    </citation>
    <scope>NUCLEOTIDE SEQUENCE [LARGE SCALE GENOMIC DNA]</scope>
    <source>
        <strain evidence="3">AG2017</strain>
        <strain evidence="5">cv. AG2017</strain>
        <tissue evidence="3">Leaf</tissue>
    </source>
</reference>
<reference evidence="2" key="2">
    <citation type="submission" date="2017-06" db="EMBL/GenBank/DDBJ databases">
        <title>The pomegranate genome and the genomics of punicalagin biosynthesis.</title>
        <authorList>
            <person name="Xu C."/>
        </authorList>
    </citation>
    <scope>NUCLEOTIDE SEQUENCE [LARGE SCALE GENOMIC DNA]</scope>
    <source>
        <tissue evidence="2">Fresh leaf</tissue>
    </source>
</reference>